<feature type="region of interest" description="Disordered" evidence="1">
    <location>
        <begin position="145"/>
        <end position="165"/>
    </location>
</feature>
<feature type="compositionally biased region" description="Basic and acidic residues" evidence="1">
    <location>
        <begin position="156"/>
        <end position="165"/>
    </location>
</feature>
<name>A0A9P5RSN6_9FUNG</name>
<sequence>MNEICYWRTGVRRNIHHDSTKNVQYCHKYLECRLADLTAHLNKDGTQMWILKHPKVFLDESHYHLDHIAPARWIIAGTPIAEPERSPMLIIVAALEVWYDKDKKELKSKLTRVSMSGHRLGNRIPSQEEPPRTISTRKYGLMSHQRKDAGIVPPENDYHGDFSAD</sequence>
<evidence type="ECO:0000256" key="1">
    <source>
        <dbReference type="SAM" id="MobiDB-lite"/>
    </source>
</evidence>
<organism evidence="2 3">
    <name type="scientific">Linnemannia schmuckeri</name>
    <dbReference type="NCBI Taxonomy" id="64567"/>
    <lineage>
        <taxon>Eukaryota</taxon>
        <taxon>Fungi</taxon>
        <taxon>Fungi incertae sedis</taxon>
        <taxon>Mucoromycota</taxon>
        <taxon>Mortierellomycotina</taxon>
        <taxon>Mortierellomycetes</taxon>
        <taxon>Mortierellales</taxon>
        <taxon>Mortierellaceae</taxon>
        <taxon>Linnemannia</taxon>
    </lineage>
</organism>
<dbReference type="AlphaFoldDB" id="A0A9P5RSN6"/>
<dbReference type="EMBL" id="JAAAUQ010001194">
    <property type="protein sequence ID" value="KAF9141909.1"/>
    <property type="molecule type" value="Genomic_DNA"/>
</dbReference>
<comment type="caution">
    <text evidence="2">The sequence shown here is derived from an EMBL/GenBank/DDBJ whole genome shotgun (WGS) entry which is preliminary data.</text>
</comment>
<evidence type="ECO:0000313" key="2">
    <source>
        <dbReference type="EMBL" id="KAF9141909.1"/>
    </source>
</evidence>
<evidence type="ECO:0000313" key="3">
    <source>
        <dbReference type="Proteomes" id="UP000748756"/>
    </source>
</evidence>
<reference evidence="2" key="1">
    <citation type="journal article" date="2020" name="Fungal Divers.">
        <title>Resolving the Mortierellaceae phylogeny through synthesis of multi-gene phylogenetics and phylogenomics.</title>
        <authorList>
            <person name="Vandepol N."/>
            <person name="Liber J."/>
            <person name="Desiro A."/>
            <person name="Na H."/>
            <person name="Kennedy M."/>
            <person name="Barry K."/>
            <person name="Grigoriev I.V."/>
            <person name="Miller A.N."/>
            <person name="O'Donnell K."/>
            <person name="Stajich J.E."/>
            <person name="Bonito G."/>
        </authorList>
    </citation>
    <scope>NUCLEOTIDE SEQUENCE</scope>
    <source>
        <strain evidence="2">NRRL 6426</strain>
    </source>
</reference>
<dbReference type="OrthoDB" id="2441967at2759"/>
<accession>A0A9P5RSN6</accession>
<gene>
    <name evidence="2" type="ORF">BG015_001094</name>
</gene>
<dbReference type="Proteomes" id="UP000748756">
    <property type="component" value="Unassembled WGS sequence"/>
</dbReference>
<keyword evidence="3" id="KW-1185">Reference proteome</keyword>
<proteinExistence type="predicted"/>
<protein>
    <submittedName>
        <fullName evidence="2">Uncharacterized protein</fullName>
    </submittedName>
</protein>